<evidence type="ECO:0008006" key="3">
    <source>
        <dbReference type="Google" id="ProtNLM"/>
    </source>
</evidence>
<dbReference type="EMBL" id="LCQD01000022">
    <property type="protein sequence ID" value="KKW11254.1"/>
    <property type="molecule type" value="Genomic_DNA"/>
</dbReference>
<reference evidence="1 2" key="1">
    <citation type="journal article" date="2015" name="Nature">
        <title>rRNA introns, odd ribosomes, and small enigmatic genomes across a large radiation of phyla.</title>
        <authorList>
            <person name="Brown C.T."/>
            <person name="Hug L.A."/>
            <person name="Thomas B.C."/>
            <person name="Sharon I."/>
            <person name="Castelle C.J."/>
            <person name="Singh A."/>
            <person name="Wilkins M.J."/>
            <person name="Williams K.H."/>
            <person name="Banfield J.F."/>
        </authorList>
    </citation>
    <scope>NUCLEOTIDE SEQUENCE [LARGE SCALE GENOMIC DNA]</scope>
</reference>
<accession>A0A0G1YY24</accession>
<dbReference type="Proteomes" id="UP000034588">
    <property type="component" value="Unassembled WGS sequence"/>
</dbReference>
<sequence length="120" mass="13732">MNKVTLDTRVLDRIIKKFPGESRAIVRAAAFQVEGKTKRNIGAYPLIDTGALFNGIEAEEMPGQEINWQVHDSVEYGIHWELGHHLRNGVYVAAKPFLLPALMSVEQWFLAQWRKLFEVL</sequence>
<comment type="caution">
    <text evidence="1">The sequence shown here is derived from an EMBL/GenBank/DDBJ whole genome shotgun (WGS) entry which is preliminary data.</text>
</comment>
<dbReference type="AlphaFoldDB" id="A0A0G1YY24"/>
<proteinExistence type="predicted"/>
<gene>
    <name evidence="1" type="ORF">UY48_C0022G0002</name>
</gene>
<protein>
    <recommendedName>
        <fullName evidence="3">HK97 gp10 family phage protein</fullName>
    </recommendedName>
</protein>
<evidence type="ECO:0000313" key="1">
    <source>
        <dbReference type="EMBL" id="KKW11254.1"/>
    </source>
</evidence>
<organism evidence="1 2">
    <name type="scientific">Candidatus Gottesmanbacteria bacterium GW2011_GWB1_49_7</name>
    <dbReference type="NCBI Taxonomy" id="1618448"/>
    <lineage>
        <taxon>Bacteria</taxon>
        <taxon>Candidatus Gottesmaniibacteriota</taxon>
    </lineage>
</organism>
<name>A0A0G1YY24_9BACT</name>
<evidence type="ECO:0000313" key="2">
    <source>
        <dbReference type="Proteomes" id="UP000034588"/>
    </source>
</evidence>